<dbReference type="Proteomes" id="UP000827892">
    <property type="component" value="Chromosome I"/>
</dbReference>
<dbReference type="InterPro" id="IPR021942">
    <property type="entry name" value="DUF3557"/>
</dbReference>
<dbReference type="PANTHER" id="PTHR31379:SF1">
    <property type="entry name" value="F-BOX C PROTEIN-RELATED"/>
    <property type="match status" value="1"/>
</dbReference>
<dbReference type="RefSeq" id="XP_002638732.2">
    <property type="nucleotide sequence ID" value="XM_002638686.2"/>
</dbReference>
<sequence length="369" mass="42936">MESKPIQFCDTTTVLTYMEANFRFNLALKIPSIRKAEKAAPLVINRLELHDNRLIVNDTEYKMKVYRECQTGGWSSDEVDYDFDGKGFQISLDESIQPGDVLFFYDGNEHRQRKWLAHDCPEIKSSLPCNHYIRLYVAGSMYELPYKSMKIYQLMKRLLTMFIGNRRGEWIIKDFRPQNNVLRWPVDTRKPIVRNFDIGTYRHNKIDGLQPIIDTSVPIPILKMRATSITIEDHPLLKNVEHLMISNHLFTYDFSDLFSIQTPNVTLTTPAPLDKFTLGRLISKLMEKPRPIGVRYSILVRKKMNLNQYNHPAEIRKYKDAIRLAMGNEAVAVVRSMKLAMGNEAIVVVQYTTMNSKIWLNVETVPKKK</sequence>
<name>A0AAE9IWP3_CAEBR</name>
<reference evidence="1 2" key="1">
    <citation type="submission" date="2022-05" db="EMBL/GenBank/DDBJ databases">
        <title>Chromosome-level reference genomes for two strains of Caenorhabditis briggsae: an improved platform for comparative genomics.</title>
        <authorList>
            <person name="Stevens L."/>
            <person name="Andersen E.C."/>
        </authorList>
    </citation>
    <scope>NUCLEOTIDE SEQUENCE [LARGE SCALE GENOMIC DNA]</scope>
    <source>
        <strain evidence="1">QX1410_ONT</strain>
        <tissue evidence="1">Whole-organism</tissue>
    </source>
</reference>
<dbReference type="AlphaFoldDB" id="A0AAE9IWP3"/>
<organism evidence="1 2">
    <name type="scientific">Caenorhabditis briggsae</name>
    <dbReference type="NCBI Taxonomy" id="6238"/>
    <lineage>
        <taxon>Eukaryota</taxon>
        <taxon>Metazoa</taxon>
        <taxon>Ecdysozoa</taxon>
        <taxon>Nematoda</taxon>
        <taxon>Chromadorea</taxon>
        <taxon>Rhabditida</taxon>
        <taxon>Rhabditina</taxon>
        <taxon>Rhabditomorpha</taxon>
        <taxon>Rhabditoidea</taxon>
        <taxon>Rhabditidae</taxon>
        <taxon>Peloderinae</taxon>
        <taxon>Caenorhabditis</taxon>
    </lineage>
</organism>
<dbReference type="KEGG" id="cbr:CBG_00316"/>
<proteinExistence type="predicted"/>
<evidence type="ECO:0000313" key="1">
    <source>
        <dbReference type="EMBL" id="ULU09210.1"/>
    </source>
</evidence>
<accession>A0AAE9IWP3</accession>
<gene>
    <name evidence="1" type="ORF">L3Y34_013961</name>
</gene>
<evidence type="ECO:0000313" key="2">
    <source>
        <dbReference type="Proteomes" id="UP000827892"/>
    </source>
</evidence>
<protein>
    <submittedName>
        <fullName evidence="1">Uncharacterized protein</fullName>
    </submittedName>
</protein>
<dbReference type="EMBL" id="CP090891">
    <property type="protein sequence ID" value="ULU09210.1"/>
    <property type="molecule type" value="Genomic_DNA"/>
</dbReference>
<dbReference type="Pfam" id="PF12078">
    <property type="entry name" value="DUF3557"/>
    <property type="match status" value="1"/>
</dbReference>
<dbReference type="PANTHER" id="PTHR31379">
    <property type="entry name" value="F-BOX C PROTEIN-RELATED-RELATED"/>
    <property type="match status" value="1"/>
</dbReference>